<gene>
    <name evidence="1" type="ORF">WN50_23085</name>
</gene>
<evidence type="ECO:0008006" key="3">
    <source>
        <dbReference type="Google" id="ProtNLM"/>
    </source>
</evidence>
<protein>
    <recommendedName>
        <fullName evidence="3">Dynamin family protein</fullName>
    </recommendedName>
</protein>
<dbReference type="AlphaFoldDB" id="A0A0F5YB44"/>
<comment type="caution">
    <text evidence="1">The sequence shown here is derived from an EMBL/GenBank/DDBJ whole genome shotgun (WGS) entry which is preliminary data.</text>
</comment>
<dbReference type="EMBL" id="LATL02000263">
    <property type="protein sequence ID" value="KKD35832.1"/>
    <property type="molecule type" value="Genomic_DNA"/>
</dbReference>
<name>A0A0F5YB44_9CYAN</name>
<reference evidence="1 2" key="1">
    <citation type="submission" date="2015-06" db="EMBL/GenBank/DDBJ databases">
        <title>Draft genome assembly of filamentous brackish cyanobacterium Limnoraphis robusta strain CS-951.</title>
        <authorList>
            <person name="Willis A."/>
            <person name="Parks M."/>
            <person name="Burford M.A."/>
        </authorList>
    </citation>
    <scope>NUCLEOTIDE SEQUENCE [LARGE SCALE GENOMIC DNA]</scope>
    <source>
        <strain evidence="1 2">CS-951</strain>
    </source>
</reference>
<dbReference type="RefSeq" id="WP_046280949.1">
    <property type="nucleotide sequence ID" value="NZ_LATL02000263.1"/>
</dbReference>
<dbReference type="Gene3D" id="3.40.50.300">
    <property type="entry name" value="P-loop containing nucleotide triphosphate hydrolases"/>
    <property type="match status" value="1"/>
</dbReference>
<dbReference type="Proteomes" id="UP000033607">
    <property type="component" value="Unassembled WGS sequence"/>
</dbReference>
<evidence type="ECO:0000313" key="2">
    <source>
        <dbReference type="Proteomes" id="UP000033607"/>
    </source>
</evidence>
<dbReference type="SUPFAM" id="SSF52540">
    <property type="entry name" value="P-loop containing nucleoside triphosphate hydrolases"/>
    <property type="match status" value="1"/>
</dbReference>
<accession>A0A0F5YB44</accession>
<proteinExistence type="predicted"/>
<organism evidence="1 2">
    <name type="scientific">Limnoraphis robusta CS-951</name>
    <dbReference type="NCBI Taxonomy" id="1637645"/>
    <lineage>
        <taxon>Bacteria</taxon>
        <taxon>Bacillati</taxon>
        <taxon>Cyanobacteriota</taxon>
        <taxon>Cyanophyceae</taxon>
        <taxon>Oscillatoriophycideae</taxon>
        <taxon>Oscillatoriales</taxon>
        <taxon>Sirenicapillariaceae</taxon>
        <taxon>Limnoraphis</taxon>
    </lineage>
</organism>
<dbReference type="PATRIC" id="fig|1637645.4.peg.5225"/>
<dbReference type="OrthoDB" id="530015at2"/>
<sequence>MNRAAQIASIINQRQPLALRIEKVEKNLRSLSTQFERLQEHRNHLLTTVNDSYVSGDLKEIDCSLIIRSIESELLALNQLKSRFSRNTLNIGVVGRAGQGKSRLLQSLSGLTTSEIPTGDRQHCTGVRSTIYHNPSVDTYGEVWFHTERSFLQEIIAPYYDKLYLGAKPLSLEEFATQPLPDLPINLSKQAECGAMYEHLRRYHTNLEKYRHLFGEPSPRRIPKSQIREYIAQDDPSGNRVHVNYLAVREAKIVCTFPNSDVGQIALIDMPGLGDTGLGDEERLIKTLGQDVDIVLFVRMPRPPREYWADVDVKLYDIASSALTELPIKLWSFLVLNRTDNNSLITDNSLYCQDLANTREEKHLYVVDHMIANCADVETVNQQILEPILNYLASKMSALDAEYASSTQDRLIQLQKTVSSELEKAEKALERVTGRDNWFPLFVTLFDRLWEDLTTGLEALLRELREQRDVQDADFKQQVENTIKACREDAGIPTEAEINRKRDGVGGYPNAYYEYLNEVRSHLSQHFLSLDEGLKRGLDRVKSQVAQVLIERGRLGSLTESTGVEFLKKISELIPEEIVENKPSELWRGFKILADFELSYRGLIQHRIRQHLDDLTPDETSLQLSPSPNAQEVLNCLKSLQAEAVYKCERALDDLLAEPSQAGFAIVEEFMDRVLRAKEVKNEWRIFLEEIRHDVWPNEFEQLGERTRTRREWMDSVERATAANPLNLMTFLD</sequence>
<evidence type="ECO:0000313" key="1">
    <source>
        <dbReference type="EMBL" id="KKD35832.1"/>
    </source>
</evidence>
<dbReference type="InterPro" id="IPR027417">
    <property type="entry name" value="P-loop_NTPase"/>
</dbReference>